<dbReference type="AlphaFoldDB" id="A0AAV2CH03"/>
<dbReference type="InterPro" id="IPR018289">
    <property type="entry name" value="MULE_transposase_dom"/>
</dbReference>
<dbReference type="Pfam" id="PF10551">
    <property type="entry name" value="MULE"/>
    <property type="match status" value="1"/>
</dbReference>
<sequence length="237" mass="27143">MYNLGSKSRKDEMGEMNAVQYALQAAERENYHTEVMKDDNDVLTHLFFAHPTSIQMLKAWRYVILIDSTYKTNAYKWSWVEVVGATPVGKNFNICCALMKDETKESYHWLLECIQQLLHPRVPTVIVTDHKGGLLATVSVVFPRTPHLLCVWHINTNVQKKCLEIFGKDRMDLVNEAYDQYWCPCFILGPSKICWPRLAALGQDGAITNHVCCNTYRECGGNIEKSGQFAIPKMCFI</sequence>
<evidence type="ECO:0000259" key="1">
    <source>
        <dbReference type="Pfam" id="PF10551"/>
    </source>
</evidence>
<organism evidence="2 3">
    <name type="scientific">Linum trigynum</name>
    <dbReference type="NCBI Taxonomy" id="586398"/>
    <lineage>
        <taxon>Eukaryota</taxon>
        <taxon>Viridiplantae</taxon>
        <taxon>Streptophyta</taxon>
        <taxon>Embryophyta</taxon>
        <taxon>Tracheophyta</taxon>
        <taxon>Spermatophyta</taxon>
        <taxon>Magnoliopsida</taxon>
        <taxon>eudicotyledons</taxon>
        <taxon>Gunneridae</taxon>
        <taxon>Pentapetalae</taxon>
        <taxon>rosids</taxon>
        <taxon>fabids</taxon>
        <taxon>Malpighiales</taxon>
        <taxon>Linaceae</taxon>
        <taxon>Linum</taxon>
    </lineage>
</organism>
<reference evidence="2 3" key="1">
    <citation type="submission" date="2024-04" db="EMBL/GenBank/DDBJ databases">
        <authorList>
            <person name="Fracassetti M."/>
        </authorList>
    </citation>
    <scope>NUCLEOTIDE SEQUENCE [LARGE SCALE GENOMIC DNA]</scope>
</reference>
<accession>A0AAV2CH03</accession>
<evidence type="ECO:0000313" key="2">
    <source>
        <dbReference type="EMBL" id="CAL1355564.1"/>
    </source>
</evidence>
<feature type="domain" description="MULE transposase" evidence="1">
    <location>
        <begin position="63"/>
        <end position="157"/>
    </location>
</feature>
<proteinExistence type="predicted"/>
<gene>
    <name evidence="2" type="ORF">LTRI10_LOCUS3318</name>
</gene>
<dbReference type="EMBL" id="OZ034813">
    <property type="protein sequence ID" value="CAL1355564.1"/>
    <property type="molecule type" value="Genomic_DNA"/>
</dbReference>
<keyword evidence="3" id="KW-1185">Reference proteome</keyword>
<dbReference type="Proteomes" id="UP001497516">
    <property type="component" value="Chromosome 1"/>
</dbReference>
<dbReference type="PANTHER" id="PTHR47718:SF3">
    <property type="entry name" value="PROTEIN FAR1-RELATED SEQUENCE 5-LIKE"/>
    <property type="match status" value="1"/>
</dbReference>
<name>A0AAV2CH03_9ROSI</name>
<protein>
    <recommendedName>
        <fullName evidence="1">MULE transposase domain-containing protein</fullName>
    </recommendedName>
</protein>
<dbReference type="PANTHER" id="PTHR47718">
    <property type="entry name" value="OS01G0519700 PROTEIN"/>
    <property type="match status" value="1"/>
</dbReference>
<evidence type="ECO:0000313" key="3">
    <source>
        <dbReference type="Proteomes" id="UP001497516"/>
    </source>
</evidence>